<accession>A0AAE3QDX2</accession>
<sequence length="79" mass="8842">MHETTMQEKIRQICSSASLTKDRKIKELQTLEQEARAIQRAATESPMAEDDGWQNDLRLIEKALLDLGAGERETGAATL</sequence>
<keyword evidence="2" id="KW-1185">Reference proteome</keyword>
<dbReference type="AlphaFoldDB" id="A0AAE3QDX2"/>
<name>A0AAE3QDX2_9HYPH</name>
<proteinExistence type="predicted"/>
<evidence type="ECO:0000313" key="2">
    <source>
        <dbReference type="Proteomes" id="UP001161580"/>
    </source>
</evidence>
<comment type="caution">
    <text evidence="1">The sequence shown here is derived from an EMBL/GenBank/DDBJ whole genome shotgun (WGS) entry which is preliminary data.</text>
</comment>
<gene>
    <name evidence="1" type="ORF">MRS75_06685</name>
</gene>
<evidence type="ECO:0000313" key="1">
    <source>
        <dbReference type="EMBL" id="MDI7921770.1"/>
    </source>
</evidence>
<protein>
    <submittedName>
        <fullName evidence="1">Uncharacterized protein</fullName>
    </submittedName>
</protein>
<dbReference type="EMBL" id="JALDYZ010000003">
    <property type="protein sequence ID" value="MDI7921770.1"/>
    <property type="molecule type" value="Genomic_DNA"/>
</dbReference>
<dbReference type="RefSeq" id="WP_311786204.1">
    <property type="nucleotide sequence ID" value="NZ_JALDYY010000003.1"/>
</dbReference>
<reference evidence="1" key="1">
    <citation type="submission" date="2022-03" db="EMBL/GenBank/DDBJ databases">
        <title>Fererhizobium litorale gen. nov., sp. nov., isolated from sandy sediments of the Sea of Japan seashore.</title>
        <authorList>
            <person name="Romanenko L."/>
            <person name="Kurilenko V."/>
            <person name="Otstavnykh N."/>
            <person name="Svetashev V."/>
            <person name="Tekutyeva L."/>
            <person name="Isaeva M."/>
            <person name="Mikhailov V."/>
        </authorList>
    </citation>
    <scope>NUCLEOTIDE SEQUENCE</scope>
    <source>
        <strain evidence="1">KMM 9576</strain>
    </source>
</reference>
<organism evidence="1 2">
    <name type="scientific">Ferirhizobium litorale</name>
    <dbReference type="NCBI Taxonomy" id="2927786"/>
    <lineage>
        <taxon>Bacteria</taxon>
        <taxon>Pseudomonadati</taxon>
        <taxon>Pseudomonadota</taxon>
        <taxon>Alphaproteobacteria</taxon>
        <taxon>Hyphomicrobiales</taxon>
        <taxon>Rhizobiaceae</taxon>
        <taxon>Ferirhizobium</taxon>
    </lineage>
</organism>
<dbReference type="Proteomes" id="UP001161580">
    <property type="component" value="Unassembled WGS sequence"/>
</dbReference>